<keyword evidence="5 11" id="KW-0812">Transmembrane</keyword>
<keyword evidence="8 12" id="KW-0798">TonB box</keyword>
<sequence>MKINKSVLAIVISIMVGPTVQAQTVPDTSTSARITSLEEIVVTARRRQETAQDSPVALTVLNDALLDRYSITGIDSIASLTPGLVTGESGGAVGGSISLRGVGSGESQAFIDQAVSINIDGIPISTAQILRVAQMDLQQIEILRGPQALFFGKNSPGGIISLTTASPGDEFEMKLRTGYEFDAKEWFVDAAISGPITEKAGFRLAAYYSDMDGYIDVDSPVHLIPEDNDPYAIKASHLDAFPQQEDMFLRGTFTLDPIDELRISLKGTYADTEIDGATSYFSDITHCPYGNPQELYPVAGNCKNDGEIITSQIPGEVLALNPQLKSNGHRDSEQTLISATVEFDLTESLTLTSVTGYYDAEEELSSNGGYGLAPSNVYAVNYENEQISEELRLASNFSGPFNFLMGGFYEERELYTDTYIVIPTVAAPTCPLCFELPFETTSQDQESYSFFAQLLFDFTEQIELSVGGRYTHETKEVTEYTIIAESPFDPAPVLKGTPIDVLGLPTYPGDTKLDFSNFSPEVTLTYKPFENMMYFASYKEGYKSGGFDGSYTAGAVLTKGVNSFDPEEVSGFELGLKSSLMDKQVIFNATAYWYDYQDLQVATYDTAARSFGTGNAAEATVRGIELETKYYPQAAPGLELHATANFNDAEFDEFFAQCYKSQSQALGCDNDIDPSTGFGNTQDLSGVQLRKAPEFTATVGGYYETSLASGLMMSFSSDLFYSGKYNYGTDYQPYTEQQSFFKLDASMRIFSEDNHWELALIGRNLSDERNLVNGIDRTGTGGAYGTTSPVCSSLPATGGCIAAADVIGTPTRGRTLTLQATYRY</sequence>
<keyword evidence="13" id="KW-0732">Signal</keyword>
<keyword evidence="9 11" id="KW-0472">Membrane</keyword>
<dbReference type="RefSeq" id="WP_167191212.1">
    <property type="nucleotide sequence ID" value="NZ_JAAONZ010000020.1"/>
</dbReference>
<feature type="signal peptide" evidence="13">
    <location>
        <begin position="1"/>
        <end position="22"/>
    </location>
</feature>
<evidence type="ECO:0000256" key="13">
    <source>
        <dbReference type="SAM" id="SignalP"/>
    </source>
</evidence>
<keyword evidence="17" id="KW-1185">Reference proteome</keyword>
<evidence type="ECO:0000259" key="14">
    <source>
        <dbReference type="Pfam" id="PF00593"/>
    </source>
</evidence>
<accession>A0A9E5MP09</accession>
<evidence type="ECO:0000256" key="11">
    <source>
        <dbReference type="PROSITE-ProRule" id="PRU01360"/>
    </source>
</evidence>
<keyword evidence="4" id="KW-0410">Iron transport</keyword>
<dbReference type="EMBL" id="JAAONZ010000020">
    <property type="protein sequence ID" value="NHO67811.1"/>
    <property type="molecule type" value="Genomic_DNA"/>
</dbReference>
<comment type="subcellular location">
    <subcellularLocation>
        <location evidence="1 11">Cell outer membrane</location>
        <topology evidence="1 11">Multi-pass membrane protein</topology>
    </subcellularLocation>
</comment>
<dbReference type="Gene3D" id="2.40.170.20">
    <property type="entry name" value="TonB-dependent receptor, beta-barrel domain"/>
    <property type="match status" value="2"/>
</dbReference>
<evidence type="ECO:0000256" key="2">
    <source>
        <dbReference type="ARBA" id="ARBA00022448"/>
    </source>
</evidence>
<evidence type="ECO:0000256" key="3">
    <source>
        <dbReference type="ARBA" id="ARBA00022452"/>
    </source>
</evidence>
<evidence type="ECO:0000256" key="6">
    <source>
        <dbReference type="ARBA" id="ARBA00023004"/>
    </source>
</evidence>
<dbReference type="PANTHER" id="PTHR32552">
    <property type="entry name" value="FERRICHROME IRON RECEPTOR-RELATED"/>
    <property type="match status" value="1"/>
</dbReference>
<dbReference type="InterPro" id="IPR039426">
    <property type="entry name" value="TonB-dep_rcpt-like"/>
</dbReference>
<dbReference type="PANTHER" id="PTHR32552:SF81">
    <property type="entry name" value="TONB-DEPENDENT OUTER MEMBRANE RECEPTOR"/>
    <property type="match status" value="1"/>
</dbReference>
<keyword evidence="7" id="KW-0406">Ion transport</keyword>
<dbReference type="InterPro" id="IPR036942">
    <property type="entry name" value="Beta-barrel_TonB_sf"/>
</dbReference>
<dbReference type="Pfam" id="PF00593">
    <property type="entry name" value="TonB_dep_Rec_b-barrel"/>
    <property type="match status" value="1"/>
</dbReference>
<dbReference type="InterPro" id="IPR000531">
    <property type="entry name" value="Beta-barrel_TonB"/>
</dbReference>
<evidence type="ECO:0000256" key="1">
    <source>
        <dbReference type="ARBA" id="ARBA00004571"/>
    </source>
</evidence>
<evidence type="ECO:0000259" key="15">
    <source>
        <dbReference type="Pfam" id="PF07715"/>
    </source>
</evidence>
<dbReference type="Pfam" id="PF07715">
    <property type="entry name" value="Plug"/>
    <property type="match status" value="1"/>
</dbReference>
<dbReference type="SUPFAM" id="SSF56935">
    <property type="entry name" value="Porins"/>
    <property type="match status" value="1"/>
</dbReference>
<keyword evidence="16" id="KW-0675">Receptor</keyword>
<gene>
    <name evidence="16" type="ORF">G8770_19880</name>
</gene>
<evidence type="ECO:0000256" key="5">
    <source>
        <dbReference type="ARBA" id="ARBA00022692"/>
    </source>
</evidence>
<proteinExistence type="inferred from homology"/>
<reference evidence="16" key="1">
    <citation type="submission" date="2020-03" db="EMBL/GenBank/DDBJ databases">
        <authorList>
            <person name="Guo F."/>
        </authorList>
    </citation>
    <scope>NUCLEOTIDE SEQUENCE</scope>
    <source>
        <strain evidence="16">JCM 30134</strain>
    </source>
</reference>
<name>A0A9E5MP09_9GAMM</name>
<evidence type="ECO:0000256" key="9">
    <source>
        <dbReference type="ARBA" id="ARBA00023136"/>
    </source>
</evidence>
<evidence type="ECO:0000313" key="17">
    <source>
        <dbReference type="Proteomes" id="UP000787472"/>
    </source>
</evidence>
<evidence type="ECO:0000256" key="7">
    <source>
        <dbReference type="ARBA" id="ARBA00023065"/>
    </source>
</evidence>
<evidence type="ECO:0000256" key="4">
    <source>
        <dbReference type="ARBA" id="ARBA00022496"/>
    </source>
</evidence>
<keyword evidence="3 11" id="KW-1134">Transmembrane beta strand</keyword>
<dbReference type="AlphaFoldDB" id="A0A9E5MP09"/>
<organism evidence="16 17">
    <name type="scientific">Pseudomaricurvus hydrocarbonicus</name>
    <dbReference type="NCBI Taxonomy" id="1470433"/>
    <lineage>
        <taxon>Bacteria</taxon>
        <taxon>Pseudomonadati</taxon>
        <taxon>Pseudomonadota</taxon>
        <taxon>Gammaproteobacteria</taxon>
        <taxon>Cellvibrionales</taxon>
        <taxon>Cellvibrionaceae</taxon>
        <taxon>Pseudomaricurvus</taxon>
    </lineage>
</organism>
<keyword evidence="6" id="KW-0408">Iron</keyword>
<dbReference type="PROSITE" id="PS52016">
    <property type="entry name" value="TONB_DEPENDENT_REC_3"/>
    <property type="match status" value="1"/>
</dbReference>
<keyword evidence="2 11" id="KW-0813">Transport</keyword>
<comment type="similarity">
    <text evidence="11 12">Belongs to the TonB-dependent receptor family.</text>
</comment>
<dbReference type="Proteomes" id="UP000787472">
    <property type="component" value="Unassembled WGS sequence"/>
</dbReference>
<feature type="domain" description="TonB-dependent receptor-like beta-barrel" evidence="14">
    <location>
        <begin position="325"/>
        <end position="765"/>
    </location>
</feature>
<evidence type="ECO:0000256" key="10">
    <source>
        <dbReference type="ARBA" id="ARBA00023237"/>
    </source>
</evidence>
<dbReference type="GO" id="GO:0006826">
    <property type="term" value="P:iron ion transport"/>
    <property type="evidence" value="ECO:0007669"/>
    <property type="project" value="UniProtKB-KW"/>
</dbReference>
<keyword evidence="10 11" id="KW-0998">Cell outer membrane</keyword>
<feature type="domain" description="TonB-dependent receptor plug" evidence="15">
    <location>
        <begin position="51"/>
        <end position="159"/>
    </location>
</feature>
<evidence type="ECO:0000313" key="16">
    <source>
        <dbReference type="EMBL" id="NHO67811.1"/>
    </source>
</evidence>
<evidence type="ECO:0000256" key="8">
    <source>
        <dbReference type="ARBA" id="ARBA00023077"/>
    </source>
</evidence>
<protein>
    <submittedName>
        <fullName evidence="16">TonB-dependent receptor</fullName>
    </submittedName>
</protein>
<dbReference type="InterPro" id="IPR012910">
    <property type="entry name" value="Plug_dom"/>
</dbReference>
<dbReference type="GO" id="GO:0009279">
    <property type="term" value="C:cell outer membrane"/>
    <property type="evidence" value="ECO:0007669"/>
    <property type="project" value="UniProtKB-SubCell"/>
</dbReference>
<feature type="chain" id="PRO_5039459134" evidence="13">
    <location>
        <begin position="23"/>
        <end position="824"/>
    </location>
</feature>
<comment type="caution">
    <text evidence="16">The sequence shown here is derived from an EMBL/GenBank/DDBJ whole genome shotgun (WGS) entry which is preliminary data.</text>
</comment>
<evidence type="ECO:0000256" key="12">
    <source>
        <dbReference type="RuleBase" id="RU003357"/>
    </source>
</evidence>